<comment type="caution">
    <text evidence="2">The sequence shown here is derived from an EMBL/GenBank/DDBJ whole genome shotgun (WGS) entry which is preliminary data.</text>
</comment>
<dbReference type="InterPro" id="IPR036249">
    <property type="entry name" value="Thioredoxin-like_sf"/>
</dbReference>
<dbReference type="HOGENOM" id="CLU_899209_0_0_7"/>
<protein>
    <recommendedName>
        <fullName evidence="4">Thioredoxin-like fold domain-containing protein</fullName>
    </recommendedName>
</protein>
<reference evidence="2 3" key="1">
    <citation type="journal article" date="2014" name="Nature">
        <title>An environmental bacterial taxon with a large and distinct metabolic repertoire.</title>
        <authorList>
            <person name="Wilson M.C."/>
            <person name="Mori T."/>
            <person name="Ruckert C."/>
            <person name="Uria A.R."/>
            <person name="Helf M.J."/>
            <person name="Takada K."/>
            <person name="Gernert C."/>
            <person name="Steffens U.A."/>
            <person name="Heycke N."/>
            <person name="Schmitt S."/>
            <person name="Rinke C."/>
            <person name="Helfrich E.J."/>
            <person name="Brachmann A.O."/>
            <person name="Gurgui C."/>
            <person name="Wakimoto T."/>
            <person name="Kracht M."/>
            <person name="Crusemann M."/>
            <person name="Hentschel U."/>
            <person name="Abe I."/>
            <person name="Matsunaga S."/>
            <person name="Kalinowski J."/>
            <person name="Takeyama H."/>
            <person name="Piel J."/>
        </authorList>
    </citation>
    <scope>NUCLEOTIDE SEQUENCE [LARGE SCALE GENOMIC DNA]</scope>
    <source>
        <strain evidence="3">TSY1</strain>
    </source>
</reference>
<dbReference type="AlphaFoldDB" id="W4LW13"/>
<feature type="chain" id="PRO_5004844687" description="Thioredoxin-like fold domain-containing protein" evidence="1">
    <location>
        <begin position="22"/>
        <end position="309"/>
    </location>
</feature>
<organism evidence="2 3">
    <name type="scientific">Entotheonella factor</name>
    <dbReference type="NCBI Taxonomy" id="1429438"/>
    <lineage>
        <taxon>Bacteria</taxon>
        <taxon>Pseudomonadati</taxon>
        <taxon>Nitrospinota/Tectimicrobiota group</taxon>
        <taxon>Candidatus Tectimicrobiota</taxon>
        <taxon>Candidatus Entotheonellia</taxon>
        <taxon>Candidatus Entotheonellales</taxon>
        <taxon>Candidatus Entotheonellaceae</taxon>
        <taxon>Candidatus Entotheonella</taxon>
    </lineage>
</organism>
<keyword evidence="1" id="KW-0732">Signal</keyword>
<dbReference type="Proteomes" id="UP000019141">
    <property type="component" value="Unassembled WGS sequence"/>
</dbReference>
<name>W4LW13_ENTF1</name>
<dbReference type="SUPFAM" id="SSF55068">
    <property type="entry name" value="Peptide methionine sulfoxide reductase"/>
    <property type="match status" value="1"/>
</dbReference>
<evidence type="ECO:0000256" key="1">
    <source>
        <dbReference type="SAM" id="SignalP"/>
    </source>
</evidence>
<dbReference type="EMBL" id="AZHW01000220">
    <property type="protein sequence ID" value="ETX01572.1"/>
    <property type="molecule type" value="Genomic_DNA"/>
</dbReference>
<proteinExistence type="predicted"/>
<keyword evidence="3" id="KW-1185">Reference proteome</keyword>
<dbReference type="GO" id="GO:0008113">
    <property type="term" value="F:peptide-methionine (S)-S-oxide reductase activity"/>
    <property type="evidence" value="ECO:0007669"/>
    <property type="project" value="InterPro"/>
</dbReference>
<evidence type="ECO:0000313" key="3">
    <source>
        <dbReference type="Proteomes" id="UP000019141"/>
    </source>
</evidence>
<evidence type="ECO:0000313" key="2">
    <source>
        <dbReference type="EMBL" id="ETX01572.1"/>
    </source>
</evidence>
<accession>W4LW13</accession>
<dbReference type="InterPro" id="IPR036509">
    <property type="entry name" value="Met_Sox_Rdtase_MsrA_sf"/>
</dbReference>
<dbReference type="Pfam" id="PF13899">
    <property type="entry name" value="Thioredoxin_7"/>
    <property type="match status" value="1"/>
</dbReference>
<sequence length="309" mass="34107">MTRLLVSIPLVTLVIAASLMAANGNAVKSSPETATIPWLNDLDAALTQSKASGQPILALLHDAPDCADCRSIGHELTSQPLLAEAADDEFVPLRLNTHQSQHFTTPSTPLRFLNTAGQPLLLPTSHPLSMAQQMAHALHAANRSVPRYLQALAMEQDVSKHKRSAFAMFCYWIGEYELGKIEGVISTEAGWLEGREVTLVNYHKDQLALPRLAQKAAEVKCAQKVFAPTQQERQLLSSSSNRLVVGTLDDRYRKAKPSDQKKQIQRWDLSSVPGLTPMQLTKLNAFAPDNHRRALSWLSPRQRQALMAP</sequence>
<evidence type="ECO:0008006" key="4">
    <source>
        <dbReference type="Google" id="ProtNLM"/>
    </source>
</evidence>
<gene>
    <name evidence="2" type="ORF">ETSY1_06940</name>
</gene>
<dbReference type="SUPFAM" id="SSF52833">
    <property type="entry name" value="Thioredoxin-like"/>
    <property type="match status" value="1"/>
</dbReference>
<dbReference type="Gene3D" id="3.40.30.10">
    <property type="entry name" value="Glutaredoxin"/>
    <property type="match status" value="1"/>
</dbReference>
<feature type="signal peptide" evidence="1">
    <location>
        <begin position="1"/>
        <end position="21"/>
    </location>
</feature>